<dbReference type="GO" id="GO:0003729">
    <property type="term" value="F:mRNA binding"/>
    <property type="evidence" value="ECO:0007669"/>
    <property type="project" value="TreeGrafter"/>
</dbReference>
<feature type="compositionally biased region" description="Basic and acidic residues" evidence="4">
    <location>
        <begin position="90"/>
        <end position="109"/>
    </location>
</feature>
<dbReference type="AlphaFoldDB" id="A0A6J1CHC5"/>
<comment type="subcellular location">
    <subcellularLocation>
        <location evidence="1">Nucleus</location>
    </subcellularLocation>
</comment>
<dbReference type="RefSeq" id="XP_022140877.1">
    <property type="nucleotide sequence ID" value="XM_022285185.1"/>
</dbReference>
<reference evidence="6 7" key="1">
    <citation type="submission" date="2025-04" db="UniProtKB">
        <authorList>
            <consortium name="RefSeq"/>
        </authorList>
    </citation>
    <scope>IDENTIFICATION</scope>
    <source>
        <strain evidence="6 7">OHB3-1</strain>
    </source>
</reference>
<feature type="compositionally biased region" description="Basic and acidic residues" evidence="4">
    <location>
        <begin position="121"/>
        <end position="241"/>
    </location>
</feature>
<feature type="compositionally biased region" description="Basic and acidic residues" evidence="4">
    <location>
        <begin position="567"/>
        <end position="576"/>
    </location>
</feature>
<dbReference type="InterPro" id="IPR002052">
    <property type="entry name" value="DNA_methylase_N6_adenine_CS"/>
</dbReference>
<dbReference type="GO" id="GO:0008168">
    <property type="term" value="F:methyltransferase activity"/>
    <property type="evidence" value="ECO:0007669"/>
    <property type="project" value="InterPro"/>
</dbReference>
<proteinExistence type="inferred from homology"/>
<sequence>MDSPESSRNYVKRDVEDGLGGKNDRAGDDEGWESSDRRKRRSSRSRKSSNGEDTDGLDSSGRKRTYGDRSENRKRSGGSSRGDSEEDEYDSRKESRSKQTKKKQEESTLEKLSSWYQDGELDNRKDAGDKSGSRGLGKGDESEKRKMTSKFSEHEGSQSRSKNKEERSHDGDSEKTLDRDAKYSEKRQSSREKGHGSSEQVRRSRRRWDEPDTVKKVEESYSDKVDGRSSKASDLKYESSIEKSVPSRNEPSESKGQGLDLFNDKSTKSNYREDKKLDADRGKSRGRTEVQEEGSRAGSVSREDKSSRDKTEKYRQQKISTSRDAANGRDKAVNGDEDGRTWTRDKGAREVGNADKSRSPERMERHQESEYTDVEYERNFNHKRKELEKDGYRDDRSKGRDDSWSDRNRDREGNVDSWKRRQHGTQDNDTKSGDFMYDHGREWELPRHGRERTDSERPHGRSGNRKDGSRGEAVKTSSNFGILNENYDVIEIQTKPLDYGRSESGNFARRTEAGQQSEGKFAPSDGEWMHQQEGRARRTDSYGPGQSDGDLKERYADEGGATQDQNSWRDDFDFHGGKGRGQKGVNSGRIVGGQSSSSGSQQLYGNQEPGSFNRAAQQGMKGTRVGRGGRGRPAGRESQQGGMPMPMMGSPFGPLGIPPPGPMQPLNPGMSPGPGPPVSPGVFIPPFSPPVWPGARGIDMNMLVVPPGPSGPRFPPNIGTPPNAAMYFNQSGSGRGVSSGVAGPGFSASGPVGRGAQPDKTPSGWAVQKGTGPPGKAPSRGEQNDYSQNFVDTGMRPQNFIRELELTNVVEDYPKLRELIQKKDEIVANSASPPMYYKCDLREFELSPEFFGTKFDVILIDPPWEEYVHRAPGVADHMEYWTFEEIMNLKIEAIADTPSFIFLWVGDGVGLEQGRQCLKKWGFRRCEDICWVKTNKNNATPGLRHDSHTLFQHSKEHCLMGIKGTVRRSTDGHIIHANIDTDVIIAEEPPYGSTQKPEDMYRIIEHFALGRRRLELFGEDHNIRAGWLTVGKELSSSNFLAEAYIKSFADKDGKVWQGGGGRNPPPEASHLVMTTPEIELLRPKSPMKNQQQMQQQNSASLTAATLTNRRPTGNSPQNPAGLDVSNSNPMTLPPWGSQMDGFKGREANNIPLGDKVFDMCGFGEQPSGEYVDFESHRQINML</sequence>
<dbReference type="InterPro" id="IPR007757">
    <property type="entry name" value="MT-A70-like"/>
</dbReference>
<feature type="compositionally biased region" description="Low complexity" evidence="4">
    <location>
        <begin position="736"/>
        <end position="745"/>
    </location>
</feature>
<evidence type="ECO:0000313" key="6">
    <source>
        <dbReference type="RefSeq" id="XP_022140875.1"/>
    </source>
</evidence>
<feature type="compositionally biased region" description="Low complexity" evidence="4">
    <location>
        <begin position="592"/>
        <end position="602"/>
    </location>
</feature>
<dbReference type="GO" id="GO:0036396">
    <property type="term" value="C:RNA N6-methyladenosine methyltransferase complex"/>
    <property type="evidence" value="ECO:0007669"/>
    <property type="project" value="TreeGrafter"/>
</dbReference>
<dbReference type="InterPro" id="IPR045123">
    <property type="entry name" value="METTL14-like"/>
</dbReference>
<evidence type="ECO:0000256" key="4">
    <source>
        <dbReference type="SAM" id="MobiDB-lite"/>
    </source>
</evidence>
<evidence type="ECO:0000313" key="7">
    <source>
        <dbReference type="RefSeq" id="XP_022140876.1"/>
    </source>
</evidence>
<dbReference type="PROSITE" id="PS51592">
    <property type="entry name" value="SAM_MTA70L_2"/>
    <property type="match status" value="1"/>
</dbReference>
<dbReference type="GeneID" id="111011436"/>
<feature type="compositionally biased region" description="Basic and acidic residues" evidence="4">
    <location>
        <begin position="65"/>
        <end position="74"/>
    </location>
</feature>
<dbReference type="KEGG" id="mcha:111011436"/>
<evidence type="ECO:0000256" key="1">
    <source>
        <dbReference type="ARBA" id="ARBA00004123"/>
    </source>
</evidence>
<feature type="region of interest" description="Disordered" evidence="4">
    <location>
        <begin position="499"/>
        <end position="677"/>
    </location>
</feature>
<feature type="compositionally biased region" description="Pro residues" evidence="4">
    <location>
        <begin position="656"/>
        <end position="677"/>
    </location>
</feature>
<evidence type="ECO:0000313" key="9">
    <source>
        <dbReference type="RefSeq" id="XP_022140878.1"/>
    </source>
</evidence>
<gene>
    <name evidence="6 7 8 9" type="primary">LOC111011436</name>
</gene>
<dbReference type="Proteomes" id="UP000504603">
    <property type="component" value="Unplaced"/>
</dbReference>
<feature type="compositionally biased region" description="Basic and acidic residues" evidence="4">
    <location>
        <begin position="527"/>
        <end position="540"/>
    </location>
</feature>
<dbReference type="PANTHER" id="PTHR13107:SF0">
    <property type="entry name" value="N6-ADENOSINE-METHYLTRANSFERASE NON-CATALYTIC SUBUNIT"/>
    <property type="match status" value="1"/>
</dbReference>
<dbReference type="GO" id="GO:0032259">
    <property type="term" value="P:methylation"/>
    <property type="evidence" value="ECO:0007669"/>
    <property type="project" value="InterPro"/>
</dbReference>
<feature type="region of interest" description="Disordered" evidence="4">
    <location>
        <begin position="1107"/>
        <end position="1128"/>
    </location>
</feature>
<feature type="compositionally biased region" description="Low complexity" evidence="4">
    <location>
        <begin position="641"/>
        <end position="655"/>
    </location>
</feature>
<feature type="region of interest" description="Disordered" evidence="4">
    <location>
        <begin position="736"/>
        <end position="784"/>
    </location>
</feature>
<dbReference type="PANTHER" id="PTHR13107">
    <property type="entry name" value="N6-ADENOSINE-METHYLTRANSFERASE NON-CATALYTIC SUBUNIT"/>
    <property type="match status" value="1"/>
</dbReference>
<dbReference type="InterPro" id="IPR029063">
    <property type="entry name" value="SAM-dependent_MTases_sf"/>
</dbReference>
<organism evidence="5 7">
    <name type="scientific">Momordica charantia</name>
    <name type="common">Bitter gourd</name>
    <name type="synonym">Balsam pear</name>
    <dbReference type="NCBI Taxonomy" id="3673"/>
    <lineage>
        <taxon>Eukaryota</taxon>
        <taxon>Viridiplantae</taxon>
        <taxon>Streptophyta</taxon>
        <taxon>Embryophyta</taxon>
        <taxon>Tracheophyta</taxon>
        <taxon>Spermatophyta</taxon>
        <taxon>Magnoliopsida</taxon>
        <taxon>eudicotyledons</taxon>
        <taxon>Gunneridae</taxon>
        <taxon>Pentapetalae</taxon>
        <taxon>rosids</taxon>
        <taxon>fabids</taxon>
        <taxon>Cucurbitales</taxon>
        <taxon>Cucurbitaceae</taxon>
        <taxon>Momordiceae</taxon>
        <taxon>Momordica</taxon>
    </lineage>
</organism>
<feature type="compositionally biased region" description="Basic residues" evidence="4">
    <location>
        <begin position="37"/>
        <end position="47"/>
    </location>
</feature>
<evidence type="ECO:0000256" key="2">
    <source>
        <dbReference type="ARBA" id="ARBA00023242"/>
    </source>
</evidence>
<feature type="region of interest" description="Disordered" evidence="4">
    <location>
        <begin position="1"/>
        <end position="487"/>
    </location>
</feature>
<dbReference type="OrthoDB" id="14833at2759"/>
<dbReference type="SUPFAM" id="SSF53335">
    <property type="entry name" value="S-adenosyl-L-methionine-dependent methyltransferases"/>
    <property type="match status" value="1"/>
</dbReference>
<keyword evidence="5" id="KW-1185">Reference proteome</keyword>
<evidence type="ECO:0000313" key="8">
    <source>
        <dbReference type="RefSeq" id="XP_022140877.1"/>
    </source>
</evidence>
<comment type="similarity">
    <text evidence="3">Belongs to the MT-A70-like family.</text>
</comment>
<accession>A0A6J1CHC5</accession>
<dbReference type="RefSeq" id="XP_022140876.1">
    <property type="nucleotide sequence ID" value="XM_022285184.1"/>
</dbReference>
<dbReference type="Pfam" id="PF05063">
    <property type="entry name" value="MT-A70"/>
    <property type="match status" value="1"/>
</dbReference>
<evidence type="ECO:0000313" key="5">
    <source>
        <dbReference type="Proteomes" id="UP000504603"/>
    </source>
</evidence>
<name>A0A6J1CHC5_MOMCH</name>
<dbReference type="GO" id="GO:0005634">
    <property type="term" value="C:nucleus"/>
    <property type="evidence" value="ECO:0007669"/>
    <property type="project" value="UniProtKB-SubCell"/>
</dbReference>
<protein>
    <submittedName>
        <fullName evidence="6 7">Methyltransferase-like protein 1</fullName>
    </submittedName>
</protein>
<feature type="compositionally biased region" description="Basic and acidic residues" evidence="4">
    <location>
        <begin position="262"/>
        <end position="315"/>
    </location>
</feature>
<dbReference type="PROSITE" id="PS51143">
    <property type="entry name" value="MT_A70"/>
    <property type="match status" value="1"/>
</dbReference>
<feature type="compositionally biased region" description="Polar residues" evidence="4">
    <location>
        <begin position="603"/>
        <end position="616"/>
    </location>
</feature>
<evidence type="ECO:0000256" key="3">
    <source>
        <dbReference type="PROSITE-ProRule" id="PRU00489"/>
    </source>
</evidence>
<dbReference type="RefSeq" id="XP_022140878.1">
    <property type="nucleotide sequence ID" value="XM_022285186.1"/>
</dbReference>
<dbReference type="PROSITE" id="PS00092">
    <property type="entry name" value="N6_MTASE"/>
    <property type="match status" value="1"/>
</dbReference>
<feature type="compositionally biased region" description="Basic and acidic residues" evidence="4">
    <location>
        <begin position="326"/>
        <end position="473"/>
    </location>
</feature>
<keyword evidence="2" id="KW-0539">Nucleus</keyword>
<dbReference type="RefSeq" id="XP_022140875.1">
    <property type="nucleotide sequence ID" value="XM_022285183.1"/>
</dbReference>